<dbReference type="InterPro" id="IPR012132">
    <property type="entry name" value="GMC_OxRdtase"/>
</dbReference>
<feature type="domain" description="Glucose-methanol-choline oxidoreductase N-terminal" evidence="11">
    <location>
        <begin position="87"/>
        <end position="110"/>
    </location>
</feature>
<feature type="domain" description="Glucose-methanol-choline oxidoreductase N-terminal" evidence="12">
    <location>
        <begin position="269"/>
        <end position="283"/>
    </location>
</feature>
<dbReference type="PROSITE" id="PS00624">
    <property type="entry name" value="GMC_OXRED_2"/>
    <property type="match status" value="1"/>
</dbReference>
<evidence type="ECO:0000256" key="8">
    <source>
        <dbReference type="ARBA" id="ARBA00023180"/>
    </source>
</evidence>
<evidence type="ECO:0000313" key="14">
    <source>
        <dbReference type="Proteomes" id="UP000054270"/>
    </source>
</evidence>
<dbReference type="STRING" id="945553.A0A0D2NYZ2"/>
<organism evidence="13 14">
    <name type="scientific">Hypholoma sublateritium (strain FD-334 SS-4)</name>
    <dbReference type="NCBI Taxonomy" id="945553"/>
    <lineage>
        <taxon>Eukaryota</taxon>
        <taxon>Fungi</taxon>
        <taxon>Dikarya</taxon>
        <taxon>Basidiomycota</taxon>
        <taxon>Agaricomycotina</taxon>
        <taxon>Agaricomycetes</taxon>
        <taxon>Agaricomycetidae</taxon>
        <taxon>Agaricales</taxon>
        <taxon>Agaricineae</taxon>
        <taxon>Strophariaceae</taxon>
        <taxon>Hypholoma</taxon>
    </lineage>
</organism>
<accession>A0A0D2NYZ2</accession>
<dbReference type="GO" id="GO:0016614">
    <property type="term" value="F:oxidoreductase activity, acting on CH-OH group of donors"/>
    <property type="evidence" value="ECO:0007669"/>
    <property type="project" value="InterPro"/>
</dbReference>
<name>A0A0D2NYZ2_HYPSF</name>
<evidence type="ECO:0000256" key="9">
    <source>
        <dbReference type="PIRSR" id="PIRSR000137-2"/>
    </source>
</evidence>
<dbReference type="GO" id="GO:0050660">
    <property type="term" value="F:flavin adenine dinucleotide binding"/>
    <property type="evidence" value="ECO:0007669"/>
    <property type="project" value="InterPro"/>
</dbReference>
<comment type="cofactor">
    <cofactor evidence="1 9">
        <name>FAD</name>
        <dbReference type="ChEBI" id="CHEBI:57692"/>
    </cofactor>
</comment>
<dbReference type="Gene3D" id="3.30.560.10">
    <property type="entry name" value="Glucose Oxidase, domain 3"/>
    <property type="match status" value="1"/>
</dbReference>
<dbReference type="SUPFAM" id="SSF51905">
    <property type="entry name" value="FAD/NAD(P)-binding domain"/>
    <property type="match status" value="1"/>
</dbReference>
<dbReference type="EMBL" id="KN817540">
    <property type="protein sequence ID" value="KJA23939.1"/>
    <property type="molecule type" value="Genomic_DNA"/>
</dbReference>
<evidence type="ECO:0000256" key="2">
    <source>
        <dbReference type="ARBA" id="ARBA00010790"/>
    </source>
</evidence>
<evidence type="ECO:0000256" key="6">
    <source>
        <dbReference type="ARBA" id="ARBA00022827"/>
    </source>
</evidence>
<dbReference type="PANTHER" id="PTHR11552">
    <property type="entry name" value="GLUCOSE-METHANOL-CHOLINE GMC OXIDOREDUCTASE"/>
    <property type="match status" value="1"/>
</dbReference>
<dbReference type="Pfam" id="PF00732">
    <property type="entry name" value="GMC_oxred_N"/>
    <property type="match status" value="1"/>
</dbReference>
<keyword evidence="4 10" id="KW-0285">Flavoprotein</keyword>
<dbReference type="InterPro" id="IPR000172">
    <property type="entry name" value="GMC_OxRdtase_N"/>
</dbReference>
<dbReference type="Gene3D" id="3.50.50.60">
    <property type="entry name" value="FAD/NAD(P)-binding domain"/>
    <property type="match status" value="1"/>
</dbReference>
<keyword evidence="6 9" id="KW-0274">FAD</keyword>
<dbReference type="AlphaFoldDB" id="A0A0D2NYZ2"/>
<gene>
    <name evidence="13" type="ORF">HYPSUDRAFT_66032</name>
</gene>
<comment type="similarity">
    <text evidence="2 10">Belongs to the GMC oxidoreductase family.</text>
</comment>
<keyword evidence="8" id="KW-0325">Glycoprotein</keyword>
<dbReference type="OrthoDB" id="269227at2759"/>
<protein>
    <submittedName>
        <fullName evidence="13">GMC oxidoreductase</fullName>
    </submittedName>
</protein>
<keyword evidence="7" id="KW-0560">Oxidoreductase</keyword>
<sequence>MTASIEQVSGKAFDFVVIAGLVLAARLSEDQDKSVLVLEAGPANLNDPLILTPYLFGIHYNNPNYDWAFQTIPQETLGGRSIYSGRGKTLGGSSAINFFQFHRPSKSHIDAFEKLGNPGWNWDLFSKYFDISTNFIPPSEESEFASHDHSNENGPLNYSYPMSYSGLERPYHQALKSIGIDVLKDPTIGTWITPVTIDPTTKTRTYAANMYYEPNMHRSNLVVLTKAHVTKVNLKTGSNGEVTATGVNFIHGEDTHTVEVRKEVVLSAGTFMSPQILELSGIGRKDVLGNAGIEVILDLQGVGENVQEHVYSGTSFELKGEVQDQFTTFDCLRDPAVREKQTELFAHGKGAMAMSFASMTFFPLAKATPAADDMYRDLEKSISAGIAANRYSQGLQKQYKLQLESIQRGDPVCEILMAQSYAASPNAYKKIGTAESIDSGTTLPEPGKKYITMSSFLNNPFSRGTVHIQSSDPLQAPAIDPHYFEEEHGVSASPRRACQIEPSAGQRRSLRGNINRRRSISRTGC</sequence>
<evidence type="ECO:0000259" key="12">
    <source>
        <dbReference type="PROSITE" id="PS00624"/>
    </source>
</evidence>
<dbReference type="SUPFAM" id="SSF54373">
    <property type="entry name" value="FAD-linked reductases, C-terminal domain"/>
    <property type="match status" value="1"/>
</dbReference>
<dbReference type="PANTHER" id="PTHR11552:SF201">
    <property type="entry name" value="GLUCOSE-METHANOL-CHOLINE OXIDOREDUCTASE N-TERMINAL DOMAIN-CONTAINING PROTEIN"/>
    <property type="match status" value="1"/>
</dbReference>
<evidence type="ECO:0000259" key="11">
    <source>
        <dbReference type="PROSITE" id="PS00623"/>
    </source>
</evidence>
<dbReference type="InterPro" id="IPR036188">
    <property type="entry name" value="FAD/NAD-bd_sf"/>
</dbReference>
<feature type="binding site" evidence="9">
    <location>
        <position position="229"/>
    </location>
    <ligand>
        <name>FAD</name>
        <dbReference type="ChEBI" id="CHEBI:57692"/>
    </ligand>
</feature>
<evidence type="ECO:0000256" key="3">
    <source>
        <dbReference type="ARBA" id="ARBA00011245"/>
    </source>
</evidence>
<proteinExistence type="inferred from homology"/>
<evidence type="ECO:0000256" key="10">
    <source>
        <dbReference type="RuleBase" id="RU003968"/>
    </source>
</evidence>
<evidence type="ECO:0000313" key="13">
    <source>
        <dbReference type="EMBL" id="KJA23939.1"/>
    </source>
</evidence>
<comment type="subunit">
    <text evidence="3">Monomer.</text>
</comment>
<reference evidence="14" key="1">
    <citation type="submission" date="2014-04" db="EMBL/GenBank/DDBJ databases">
        <title>Evolutionary Origins and Diversification of the Mycorrhizal Mutualists.</title>
        <authorList>
            <consortium name="DOE Joint Genome Institute"/>
            <consortium name="Mycorrhizal Genomics Consortium"/>
            <person name="Kohler A."/>
            <person name="Kuo A."/>
            <person name="Nagy L.G."/>
            <person name="Floudas D."/>
            <person name="Copeland A."/>
            <person name="Barry K.W."/>
            <person name="Cichocki N."/>
            <person name="Veneault-Fourrey C."/>
            <person name="LaButti K."/>
            <person name="Lindquist E.A."/>
            <person name="Lipzen A."/>
            <person name="Lundell T."/>
            <person name="Morin E."/>
            <person name="Murat C."/>
            <person name="Riley R."/>
            <person name="Ohm R."/>
            <person name="Sun H."/>
            <person name="Tunlid A."/>
            <person name="Henrissat B."/>
            <person name="Grigoriev I.V."/>
            <person name="Hibbett D.S."/>
            <person name="Martin F."/>
        </authorList>
    </citation>
    <scope>NUCLEOTIDE SEQUENCE [LARGE SCALE GENOMIC DNA]</scope>
    <source>
        <strain evidence="14">FD-334 SS-4</strain>
    </source>
</reference>
<dbReference type="Proteomes" id="UP000054270">
    <property type="component" value="Unassembled WGS sequence"/>
</dbReference>
<evidence type="ECO:0000256" key="4">
    <source>
        <dbReference type="ARBA" id="ARBA00022630"/>
    </source>
</evidence>
<evidence type="ECO:0000256" key="7">
    <source>
        <dbReference type="ARBA" id="ARBA00023002"/>
    </source>
</evidence>
<dbReference type="PIRSF" id="PIRSF000137">
    <property type="entry name" value="Alcohol_oxidase"/>
    <property type="match status" value="1"/>
</dbReference>
<keyword evidence="5" id="KW-0732">Signal</keyword>
<evidence type="ECO:0000256" key="1">
    <source>
        <dbReference type="ARBA" id="ARBA00001974"/>
    </source>
</evidence>
<evidence type="ECO:0000256" key="5">
    <source>
        <dbReference type="ARBA" id="ARBA00022729"/>
    </source>
</evidence>
<dbReference type="PROSITE" id="PS00623">
    <property type="entry name" value="GMC_OXRED_1"/>
    <property type="match status" value="1"/>
</dbReference>
<keyword evidence="14" id="KW-1185">Reference proteome</keyword>